<proteinExistence type="predicted"/>
<dbReference type="AlphaFoldDB" id="A0A1H0AWH4"/>
<evidence type="ECO:0000313" key="2">
    <source>
        <dbReference type="EMBL" id="SDN37393.1"/>
    </source>
</evidence>
<dbReference type="Proteomes" id="UP000199334">
    <property type="component" value="Unassembled WGS sequence"/>
</dbReference>
<protein>
    <submittedName>
        <fullName evidence="2">Uncharacterized protein</fullName>
    </submittedName>
</protein>
<feature type="chain" id="PRO_5011603788" evidence="1">
    <location>
        <begin position="22"/>
        <end position="63"/>
    </location>
</feature>
<organism evidence="2 3">
    <name type="scientific">Tenuibacillus multivorans</name>
    <dbReference type="NCBI Taxonomy" id="237069"/>
    <lineage>
        <taxon>Bacteria</taxon>
        <taxon>Bacillati</taxon>
        <taxon>Bacillota</taxon>
        <taxon>Bacilli</taxon>
        <taxon>Bacillales</taxon>
        <taxon>Bacillaceae</taxon>
        <taxon>Tenuibacillus</taxon>
    </lineage>
</organism>
<feature type="signal peptide" evidence="1">
    <location>
        <begin position="1"/>
        <end position="21"/>
    </location>
</feature>
<reference evidence="2 3" key="1">
    <citation type="submission" date="2016-10" db="EMBL/GenBank/DDBJ databases">
        <authorList>
            <person name="de Groot N.N."/>
        </authorList>
    </citation>
    <scope>NUCLEOTIDE SEQUENCE [LARGE SCALE GENOMIC DNA]</scope>
    <source>
        <strain evidence="2 3">CGMCC 1.3442</strain>
    </source>
</reference>
<keyword evidence="3" id="KW-1185">Reference proteome</keyword>
<gene>
    <name evidence="2" type="ORF">SAMN05216498_2093</name>
</gene>
<dbReference type="EMBL" id="FNIG01000004">
    <property type="protein sequence ID" value="SDN37393.1"/>
    <property type="molecule type" value="Genomic_DNA"/>
</dbReference>
<name>A0A1H0AWH4_9BACI</name>
<evidence type="ECO:0000313" key="3">
    <source>
        <dbReference type="Proteomes" id="UP000199334"/>
    </source>
</evidence>
<accession>A0A1H0AWH4</accession>
<dbReference type="RefSeq" id="WP_093856544.1">
    <property type="nucleotide sequence ID" value="NZ_BJVZ01000016.1"/>
</dbReference>
<keyword evidence="1" id="KW-0732">Signal</keyword>
<evidence type="ECO:0000256" key="1">
    <source>
        <dbReference type="SAM" id="SignalP"/>
    </source>
</evidence>
<sequence length="63" mass="7414">MKRIIFILMILISMNANSVVADNQSDYEKTILSLMWHHIDHAVQAYYETEGIDGVQFHQEIYE</sequence>